<reference evidence="8" key="2">
    <citation type="submission" date="2019-01" db="EMBL/GenBank/DDBJ databases">
        <authorList>
            <consortium name="NCBI Pathogen Detection Project"/>
        </authorList>
    </citation>
    <scope>NUCLEOTIDE SEQUENCE</scope>
    <source>
        <strain evidence="8">P125109</strain>
    </source>
</reference>
<dbReference type="Pfam" id="PF00145">
    <property type="entry name" value="DNA_methylase"/>
    <property type="match status" value="1"/>
</dbReference>
<dbReference type="NCBIfam" id="TIGR00675">
    <property type="entry name" value="dcm"/>
    <property type="match status" value="1"/>
</dbReference>
<dbReference type="EMBL" id="DAAQRD010000166">
    <property type="protein sequence ID" value="HAE0521363.1"/>
    <property type="molecule type" value="Genomic_DNA"/>
</dbReference>
<gene>
    <name evidence="8" type="primary">dcm</name>
    <name evidence="8" type="ORF">G2720_26565</name>
</gene>
<evidence type="ECO:0000313" key="8">
    <source>
        <dbReference type="EMBL" id="HAE0521363.1"/>
    </source>
</evidence>
<evidence type="ECO:0000256" key="5">
    <source>
        <dbReference type="ARBA" id="ARBA00022747"/>
    </source>
</evidence>
<organism evidence="8">
    <name type="scientific">Salmonella enteritidis PT4 (strain P125109)</name>
    <dbReference type="NCBI Taxonomy" id="550537"/>
    <lineage>
        <taxon>Bacteria</taxon>
        <taxon>Pseudomonadati</taxon>
        <taxon>Pseudomonadota</taxon>
        <taxon>Gammaproteobacteria</taxon>
        <taxon>Enterobacterales</taxon>
        <taxon>Enterobacteriaceae</taxon>
        <taxon>Salmonella</taxon>
    </lineage>
</organism>
<evidence type="ECO:0000256" key="2">
    <source>
        <dbReference type="ARBA" id="ARBA00022603"/>
    </source>
</evidence>
<feature type="non-terminal residue" evidence="8">
    <location>
        <position position="97"/>
    </location>
</feature>
<evidence type="ECO:0000256" key="4">
    <source>
        <dbReference type="ARBA" id="ARBA00022691"/>
    </source>
</evidence>
<comment type="similarity">
    <text evidence="7">Belongs to the class I-like SAM-binding methyltransferase superfamily. C5-methyltransferase family.</text>
</comment>
<proteinExistence type="inferred from homology"/>
<dbReference type="PANTHER" id="PTHR46098">
    <property type="entry name" value="TRNA (CYTOSINE(38)-C(5))-METHYLTRANSFERASE"/>
    <property type="match status" value="1"/>
</dbReference>
<keyword evidence="3 7" id="KW-0808">Transferase</keyword>
<keyword evidence="5" id="KW-0680">Restriction system</keyword>
<keyword evidence="4 7" id="KW-0949">S-adenosyl-L-methionine</keyword>
<evidence type="ECO:0000256" key="1">
    <source>
        <dbReference type="ARBA" id="ARBA00011975"/>
    </source>
</evidence>
<sequence>MTYKVAGLFGGVGGIELGFEQAGFKSIWANEIDDKAAITYQLNHEHPLAVKSINDVANNEVPDHDVLVGGFPCQAFSIAGYRKGFEDERGNVFFEVV</sequence>
<comment type="catalytic activity">
    <reaction evidence="6">
        <text>a 2'-deoxycytidine in DNA + S-adenosyl-L-methionine = a 5-methyl-2'-deoxycytidine in DNA + S-adenosyl-L-homocysteine + H(+)</text>
        <dbReference type="Rhea" id="RHEA:13681"/>
        <dbReference type="Rhea" id="RHEA-COMP:11369"/>
        <dbReference type="Rhea" id="RHEA-COMP:11370"/>
        <dbReference type="ChEBI" id="CHEBI:15378"/>
        <dbReference type="ChEBI" id="CHEBI:57856"/>
        <dbReference type="ChEBI" id="CHEBI:59789"/>
        <dbReference type="ChEBI" id="CHEBI:85452"/>
        <dbReference type="ChEBI" id="CHEBI:85454"/>
        <dbReference type="EC" id="2.1.1.37"/>
    </reaction>
</comment>
<evidence type="ECO:0000256" key="6">
    <source>
        <dbReference type="ARBA" id="ARBA00047422"/>
    </source>
</evidence>
<reference evidence="8" key="1">
    <citation type="journal article" date="2018" name="Genome Biol.">
        <title>SKESA: strategic k-mer extension for scrupulous assemblies.</title>
        <authorList>
            <person name="Souvorov A."/>
            <person name="Agarwala R."/>
            <person name="Lipman D.J."/>
        </authorList>
    </citation>
    <scope>NUCLEOTIDE SEQUENCE</scope>
    <source>
        <strain evidence="8">P125109</strain>
    </source>
</reference>
<dbReference type="EC" id="2.1.1.37" evidence="1"/>
<accession>A0A724WSI4</accession>
<protein>
    <recommendedName>
        <fullName evidence="1">DNA (cytosine-5-)-methyltransferase</fullName>
        <ecNumber evidence="1">2.1.1.37</ecNumber>
    </recommendedName>
</protein>
<dbReference type="PROSITE" id="PS51679">
    <property type="entry name" value="SAM_MT_C5"/>
    <property type="match status" value="1"/>
</dbReference>
<dbReference type="InterPro" id="IPR001525">
    <property type="entry name" value="C5_MeTfrase"/>
</dbReference>
<dbReference type="GO" id="GO:0032259">
    <property type="term" value="P:methylation"/>
    <property type="evidence" value="ECO:0007669"/>
    <property type="project" value="UniProtKB-KW"/>
</dbReference>
<dbReference type="PROSITE" id="PS00094">
    <property type="entry name" value="C5_MTASE_1"/>
    <property type="match status" value="1"/>
</dbReference>
<dbReference type="PANTHER" id="PTHR46098:SF1">
    <property type="entry name" value="TRNA (CYTOSINE(38)-C(5))-METHYLTRANSFERASE"/>
    <property type="match status" value="1"/>
</dbReference>
<evidence type="ECO:0000256" key="7">
    <source>
        <dbReference type="PROSITE-ProRule" id="PRU01016"/>
    </source>
</evidence>
<feature type="active site" evidence="7">
    <location>
        <position position="73"/>
    </location>
</feature>
<dbReference type="Gene3D" id="3.40.50.150">
    <property type="entry name" value="Vaccinia Virus protein VP39"/>
    <property type="match status" value="1"/>
</dbReference>
<dbReference type="InterPro" id="IPR050750">
    <property type="entry name" value="C5-MTase"/>
</dbReference>
<dbReference type="GO" id="GO:0003886">
    <property type="term" value="F:DNA (cytosine-5-)-methyltransferase activity"/>
    <property type="evidence" value="ECO:0007669"/>
    <property type="project" value="UniProtKB-EC"/>
</dbReference>
<name>A0A724WSI4_SALEP</name>
<dbReference type="InterPro" id="IPR029063">
    <property type="entry name" value="SAM-dependent_MTases_sf"/>
</dbReference>
<dbReference type="SUPFAM" id="SSF53335">
    <property type="entry name" value="S-adenosyl-L-methionine-dependent methyltransferases"/>
    <property type="match status" value="1"/>
</dbReference>
<dbReference type="AlphaFoldDB" id="A0A724WSI4"/>
<dbReference type="InterPro" id="IPR018117">
    <property type="entry name" value="C5_DNA_meth_AS"/>
</dbReference>
<dbReference type="GO" id="GO:0009307">
    <property type="term" value="P:DNA restriction-modification system"/>
    <property type="evidence" value="ECO:0007669"/>
    <property type="project" value="UniProtKB-KW"/>
</dbReference>
<comment type="caution">
    <text evidence="8">The sequence shown here is derived from an EMBL/GenBank/DDBJ whole genome shotgun (WGS) entry which is preliminary data.</text>
</comment>
<evidence type="ECO:0000256" key="3">
    <source>
        <dbReference type="ARBA" id="ARBA00022679"/>
    </source>
</evidence>
<keyword evidence="2 7" id="KW-0489">Methyltransferase</keyword>